<keyword evidence="4" id="KW-0812">Transmembrane</keyword>
<evidence type="ECO:0000256" key="1">
    <source>
        <dbReference type="ARBA" id="ARBA00008210"/>
    </source>
</evidence>
<organism evidence="5 6">
    <name type="scientific">Prunus yedoensis var. nudiflora</name>
    <dbReference type="NCBI Taxonomy" id="2094558"/>
    <lineage>
        <taxon>Eukaryota</taxon>
        <taxon>Viridiplantae</taxon>
        <taxon>Streptophyta</taxon>
        <taxon>Embryophyta</taxon>
        <taxon>Tracheophyta</taxon>
        <taxon>Spermatophyta</taxon>
        <taxon>Magnoliopsida</taxon>
        <taxon>eudicotyledons</taxon>
        <taxon>Gunneridae</taxon>
        <taxon>Pentapetalae</taxon>
        <taxon>rosids</taxon>
        <taxon>fabids</taxon>
        <taxon>Rosales</taxon>
        <taxon>Rosaceae</taxon>
        <taxon>Amygdaloideae</taxon>
        <taxon>Amygdaleae</taxon>
        <taxon>Prunus</taxon>
    </lineage>
</organism>
<proteinExistence type="inferred from homology"/>
<dbReference type="InterPro" id="IPR036354">
    <property type="entry name" value="Prot_inh_pot1_sf"/>
</dbReference>
<comment type="caution">
    <text evidence="5">The sequence shown here is derived from an EMBL/GenBank/DDBJ whole genome shotgun (WGS) entry which is preliminary data.</text>
</comment>
<keyword evidence="6" id="KW-1185">Reference proteome</keyword>
<keyword evidence="4" id="KW-1133">Transmembrane helix</keyword>
<dbReference type="AlphaFoldDB" id="A0A314XEV4"/>
<dbReference type="GO" id="GO:0004867">
    <property type="term" value="F:serine-type endopeptidase inhibitor activity"/>
    <property type="evidence" value="ECO:0007669"/>
    <property type="project" value="UniProtKB-KW"/>
</dbReference>
<name>A0A314XEV4_PRUYE</name>
<reference evidence="5 6" key="1">
    <citation type="submission" date="2018-02" db="EMBL/GenBank/DDBJ databases">
        <title>Draft genome of wild Prunus yedoensis var. nudiflora.</title>
        <authorList>
            <person name="Baek S."/>
            <person name="Kim J.-H."/>
            <person name="Choi K."/>
            <person name="Kim G.-B."/>
            <person name="Cho A."/>
            <person name="Jang H."/>
            <person name="Shin C.-H."/>
            <person name="Yu H.-J."/>
            <person name="Mun J.-H."/>
        </authorList>
    </citation>
    <scope>NUCLEOTIDE SEQUENCE [LARGE SCALE GENOMIC DNA]</scope>
    <source>
        <strain evidence="6">cv. Jeju island</strain>
        <tissue evidence="5">Leaf</tissue>
    </source>
</reference>
<protein>
    <submittedName>
        <fullName evidence="5">Uncharacterized protein</fullName>
    </submittedName>
</protein>
<dbReference type="GO" id="GO:0009611">
    <property type="term" value="P:response to wounding"/>
    <property type="evidence" value="ECO:0007669"/>
    <property type="project" value="InterPro"/>
</dbReference>
<evidence type="ECO:0000313" key="5">
    <source>
        <dbReference type="EMBL" id="PQP91652.1"/>
    </source>
</evidence>
<dbReference type="PANTHER" id="PTHR33091">
    <property type="entry name" value="PROTEIN, PUTATIVE, EXPRESSED-RELATED"/>
    <property type="match status" value="1"/>
</dbReference>
<dbReference type="SUPFAM" id="SSF54654">
    <property type="entry name" value="CI-2 family of serine protease inhibitors"/>
    <property type="match status" value="2"/>
</dbReference>
<keyword evidence="4" id="KW-0472">Membrane</keyword>
<keyword evidence="2" id="KW-0646">Protease inhibitor</keyword>
<evidence type="ECO:0000256" key="3">
    <source>
        <dbReference type="ARBA" id="ARBA00022900"/>
    </source>
</evidence>
<sequence>MKAISYNFGQGFNTTLIFVGFLCFVNLIAVNSNPTAAPMKQPNSDFAANFQAPDHYFLPKDRALVKPAGPNPCIPRVGGKRSWPELVGEIGEAAAAMIERENPNVRAIIVVEGTPTPTKDLKCGRVWVWIDPNGVVTRAPSVNSNPTAAPMKQPNSDFSAIDRYFLAKDRALVPPAGPNPCIPRVGVKRSWPELVGEIWEAAAVKIERENPNVRAIIVVEGTPTPTKDLKCARVWVWIDPNGVVTRAPSVRY</sequence>
<dbReference type="Pfam" id="PF00280">
    <property type="entry name" value="potato_inhibit"/>
    <property type="match status" value="2"/>
</dbReference>
<dbReference type="STRING" id="2094558.A0A314XEV4"/>
<evidence type="ECO:0000313" key="6">
    <source>
        <dbReference type="Proteomes" id="UP000250321"/>
    </source>
</evidence>
<gene>
    <name evidence="5" type="ORF">Pyn_25899</name>
</gene>
<accession>A0A314XEV4</accession>
<dbReference type="PROSITE" id="PS00285">
    <property type="entry name" value="POTATO_INHIBITOR"/>
    <property type="match status" value="1"/>
</dbReference>
<dbReference type="InterPro" id="IPR000864">
    <property type="entry name" value="Prot_inh_pot1"/>
</dbReference>
<keyword evidence="3" id="KW-0722">Serine protease inhibitor</keyword>
<dbReference type="EMBL" id="PJQY01002675">
    <property type="protein sequence ID" value="PQP91652.1"/>
    <property type="molecule type" value="Genomic_DNA"/>
</dbReference>
<dbReference type="Gene3D" id="3.30.10.10">
    <property type="entry name" value="Trypsin Inhibitor V, subunit A"/>
    <property type="match status" value="2"/>
</dbReference>
<dbReference type="PANTHER" id="PTHR33091:SF83">
    <property type="entry name" value="SERINE PROTEASE INHIBITOR, POTATO INHIBITOR I-TYPE FAMILY PROTEIN-RELATED"/>
    <property type="match status" value="1"/>
</dbReference>
<evidence type="ECO:0000256" key="2">
    <source>
        <dbReference type="ARBA" id="ARBA00022690"/>
    </source>
</evidence>
<evidence type="ECO:0000256" key="4">
    <source>
        <dbReference type="SAM" id="Phobius"/>
    </source>
</evidence>
<dbReference type="OrthoDB" id="10013825at2759"/>
<dbReference type="Proteomes" id="UP000250321">
    <property type="component" value="Unassembled WGS sequence"/>
</dbReference>
<feature type="transmembrane region" description="Helical" evidence="4">
    <location>
        <begin position="12"/>
        <end position="30"/>
    </location>
</feature>
<comment type="similarity">
    <text evidence="1">Belongs to the protease inhibitor I13 (potato type I serine protease inhibitor) family.</text>
</comment>